<dbReference type="EMBL" id="PZJJ01000028">
    <property type="protein sequence ID" value="PTL37951.1"/>
    <property type="molecule type" value="Genomic_DNA"/>
</dbReference>
<dbReference type="Proteomes" id="UP000240509">
    <property type="component" value="Unassembled WGS sequence"/>
</dbReference>
<evidence type="ECO:0000256" key="1">
    <source>
        <dbReference type="SAM" id="Phobius"/>
    </source>
</evidence>
<feature type="transmembrane region" description="Helical" evidence="1">
    <location>
        <begin position="6"/>
        <end position="32"/>
    </location>
</feature>
<organism evidence="2 3">
    <name type="scientific">Alkalicoccus saliphilus</name>
    <dbReference type="NCBI Taxonomy" id="200989"/>
    <lineage>
        <taxon>Bacteria</taxon>
        <taxon>Bacillati</taxon>
        <taxon>Bacillota</taxon>
        <taxon>Bacilli</taxon>
        <taxon>Bacillales</taxon>
        <taxon>Bacillaceae</taxon>
        <taxon>Alkalicoccus</taxon>
    </lineage>
</organism>
<proteinExistence type="predicted"/>
<dbReference type="InterPro" id="IPR011989">
    <property type="entry name" value="ARM-like"/>
</dbReference>
<evidence type="ECO:0008006" key="4">
    <source>
        <dbReference type="Google" id="ProtNLM"/>
    </source>
</evidence>
<dbReference type="Gene3D" id="1.25.10.10">
    <property type="entry name" value="Leucine-rich Repeat Variant"/>
    <property type="match status" value="1"/>
</dbReference>
<dbReference type="Pfam" id="PF13646">
    <property type="entry name" value="HEAT_2"/>
    <property type="match status" value="1"/>
</dbReference>
<keyword evidence="1" id="KW-0812">Transmembrane</keyword>
<evidence type="ECO:0000313" key="3">
    <source>
        <dbReference type="Proteomes" id="UP000240509"/>
    </source>
</evidence>
<comment type="caution">
    <text evidence="2">The sequence shown here is derived from an EMBL/GenBank/DDBJ whole genome shotgun (WGS) entry which is preliminary data.</text>
</comment>
<keyword evidence="3" id="KW-1185">Reference proteome</keyword>
<dbReference type="InterPro" id="IPR016024">
    <property type="entry name" value="ARM-type_fold"/>
</dbReference>
<sequence>MERVFYWMIWAWWLIGIFLILQLTLLGVLLIGKYRSLRFIERVEKSCTAIMPVMKDYVSGSLEEVYGLPKNTRLRREVLEKVLSQIRSETKSAVEQEKVRQLAVQELQPLYQKMLSGGSWADRMNAMYFMEEFLLVDMGDTLAERVRRGMRSGEEYRQALRVLASFSHLQAVESLSDEKNKSVAFIKEIMRRLNREKLTLLYYRTGRQDLLLLQAFLVHAGERGEEVFLPYVEKALQHEEMEIRLKALKSLGFYQQVEQPELIEPFFHSEFWEERMYACKTAAALSGAQWKESLLRLLGDPAWWVRSAAAEALLSFSDGPDLLEEARKNHQDRYARDMAAKMLTTRGEVSVHDG</sequence>
<accession>A0A2T4U3H2</accession>
<dbReference type="SUPFAM" id="SSF48371">
    <property type="entry name" value="ARM repeat"/>
    <property type="match status" value="1"/>
</dbReference>
<protein>
    <recommendedName>
        <fullName evidence="4">HEAT repeat domain-containing protein</fullName>
    </recommendedName>
</protein>
<dbReference type="AlphaFoldDB" id="A0A2T4U3H2"/>
<evidence type="ECO:0000313" key="2">
    <source>
        <dbReference type="EMBL" id="PTL37951.1"/>
    </source>
</evidence>
<gene>
    <name evidence="2" type="ORF">C6Y45_13930</name>
</gene>
<keyword evidence="1" id="KW-1133">Transmembrane helix</keyword>
<name>A0A2T4U3H2_9BACI</name>
<keyword evidence="1" id="KW-0472">Membrane</keyword>
<reference evidence="2 3" key="1">
    <citation type="submission" date="2018-03" db="EMBL/GenBank/DDBJ databases">
        <title>Alkalicoccus saliphilus sp. nov., isolated from a mineral pool.</title>
        <authorList>
            <person name="Zhao B."/>
        </authorList>
    </citation>
    <scope>NUCLEOTIDE SEQUENCE [LARGE SCALE GENOMIC DNA]</scope>
    <source>
        <strain evidence="2 3">6AG</strain>
    </source>
</reference>